<keyword evidence="1" id="KW-1185">Reference proteome</keyword>
<organism evidence="1 2">
    <name type="scientific">Geotrypetes seraphini</name>
    <name type="common">Gaboon caecilian</name>
    <name type="synonym">Caecilia seraphini</name>
    <dbReference type="NCBI Taxonomy" id="260995"/>
    <lineage>
        <taxon>Eukaryota</taxon>
        <taxon>Metazoa</taxon>
        <taxon>Chordata</taxon>
        <taxon>Craniata</taxon>
        <taxon>Vertebrata</taxon>
        <taxon>Euteleostomi</taxon>
        <taxon>Amphibia</taxon>
        <taxon>Gymnophiona</taxon>
        <taxon>Geotrypetes</taxon>
    </lineage>
</organism>
<dbReference type="InParanoid" id="A0A6P8S9Z6"/>
<gene>
    <name evidence="2" type="primary">TEX43</name>
</gene>
<dbReference type="PANTHER" id="PTHR35247:SF1">
    <property type="entry name" value="TESTIS-EXPRESSED PROTEIN 43"/>
    <property type="match status" value="1"/>
</dbReference>
<dbReference type="InterPro" id="IPR027965">
    <property type="entry name" value="SPMIP10"/>
</dbReference>
<reference evidence="2" key="1">
    <citation type="submission" date="2025-08" db="UniProtKB">
        <authorList>
            <consortium name="RefSeq"/>
        </authorList>
    </citation>
    <scope>IDENTIFICATION</scope>
</reference>
<name>A0A6P8S9Z6_GEOSA</name>
<evidence type="ECO:0000313" key="2">
    <source>
        <dbReference type="RefSeq" id="XP_033815079.1"/>
    </source>
</evidence>
<dbReference type="PANTHER" id="PTHR35247">
    <property type="entry name" value="TESTIS-EXPRESSED PROTEIN 43"/>
    <property type="match status" value="1"/>
</dbReference>
<dbReference type="OrthoDB" id="9972026at2759"/>
<dbReference type="CTD" id="389320"/>
<accession>A0A6P8S9Z6</accession>
<dbReference type="RefSeq" id="XP_033815079.1">
    <property type="nucleotide sequence ID" value="XM_033959188.1"/>
</dbReference>
<dbReference type="Pfam" id="PF14983">
    <property type="entry name" value="SPMIP10-like"/>
    <property type="match status" value="1"/>
</dbReference>
<proteinExistence type="predicted"/>
<evidence type="ECO:0000313" key="1">
    <source>
        <dbReference type="Proteomes" id="UP000515159"/>
    </source>
</evidence>
<sequence>MVTVGTNTDLQGYVHTHVPIWSQRHPIVPKRYVMAWKQDMENRKLLLKTAAHVQLHTGPEEESLFLENKERLCHGEDRESILKKRTKHQFSLMNIPLHSHFSRHISALINWKCRLKRPT</sequence>
<dbReference type="Proteomes" id="UP000515159">
    <property type="component" value="Chromosome 1"/>
</dbReference>
<dbReference type="GeneID" id="117367001"/>
<dbReference type="AlphaFoldDB" id="A0A6P8S9Z6"/>
<protein>
    <submittedName>
        <fullName evidence="2">Testis-expressed protein 43</fullName>
    </submittedName>
</protein>
<dbReference type="KEGG" id="gsh:117367001"/>